<sequence length="104" mass="11184">MTAQRRLALVSNDILTENEGNVSHCKDGGDGGGGDMETRVKKLEEDVHSIKVDLAVIKSNYATKEDISSVRIEVHKAIANQTKWMAATMLGIAAAAMAIAKLIF</sequence>
<keyword evidence="3" id="KW-1185">Reference proteome</keyword>
<gene>
    <name evidence="2" type="ORF">TCT1_14740</name>
</gene>
<evidence type="ECO:0000313" key="2">
    <source>
        <dbReference type="EMBL" id="BET96553.1"/>
    </source>
</evidence>
<evidence type="ECO:0000313" key="3">
    <source>
        <dbReference type="Proteomes" id="UP001529514"/>
    </source>
</evidence>
<name>A0ABM8JV32_9GAMM</name>
<reference evidence="2 3" key="1">
    <citation type="submission" date="2023-10" db="EMBL/GenBank/DDBJ databases">
        <title>Xenorhabdus taiwanensis sp. nov., a symbiotic bacterium associated with the entomopathogenic nematode Steinernema taiwanensis.</title>
        <authorList>
            <person name="Tseng C.T."/>
            <person name="Shu H.Y."/>
            <person name="Chen M.H."/>
            <person name="Fang Y.J."/>
            <person name="Wu T.L."/>
            <person name="Lin Y.C."/>
            <person name="Huang C.J."/>
        </authorList>
    </citation>
    <scope>NUCLEOTIDE SEQUENCE [LARGE SCALE GENOMIC DNA]</scope>
    <source>
        <strain evidence="2 3">TCT-1</strain>
    </source>
</reference>
<dbReference type="EMBL" id="AP028978">
    <property type="protein sequence ID" value="BET96553.1"/>
    <property type="molecule type" value="Genomic_DNA"/>
</dbReference>
<proteinExistence type="predicted"/>
<protein>
    <recommendedName>
        <fullName evidence="4">Hemolysin XhlA</fullName>
    </recommendedName>
</protein>
<dbReference type="RefSeq" id="WP_374053313.1">
    <property type="nucleotide sequence ID" value="NZ_AP028978.1"/>
</dbReference>
<keyword evidence="1" id="KW-0472">Membrane</keyword>
<dbReference type="Proteomes" id="UP001529514">
    <property type="component" value="Chromosome"/>
</dbReference>
<evidence type="ECO:0000256" key="1">
    <source>
        <dbReference type="SAM" id="Phobius"/>
    </source>
</evidence>
<accession>A0ABM8JV32</accession>
<organism evidence="2 3">
    <name type="scientific">Xenorhabdus taiwanensis</name>
    <dbReference type="NCBI Taxonomy" id="3085177"/>
    <lineage>
        <taxon>Bacteria</taxon>
        <taxon>Pseudomonadati</taxon>
        <taxon>Pseudomonadota</taxon>
        <taxon>Gammaproteobacteria</taxon>
        <taxon>Enterobacterales</taxon>
        <taxon>Morganellaceae</taxon>
        <taxon>Xenorhabdus</taxon>
    </lineage>
</organism>
<feature type="transmembrane region" description="Helical" evidence="1">
    <location>
        <begin position="84"/>
        <end position="103"/>
    </location>
</feature>
<keyword evidence="1" id="KW-0812">Transmembrane</keyword>
<keyword evidence="1" id="KW-1133">Transmembrane helix</keyword>
<evidence type="ECO:0008006" key="4">
    <source>
        <dbReference type="Google" id="ProtNLM"/>
    </source>
</evidence>